<accession>A0AB39ZNC0</accession>
<dbReference type="SUPFAM" id="SSF50494">
    <property type="entry name" value="Trypsin-like serine proteases"/>
    <property type="match status" value="1"/>
</dbReference>
<feature type="domain" description="Peptidase S1" evidence="4">
    <location>
        <begin position="89"/>
        <end position="258"/>
    </location>
</feature>
<dbReference type="CDD" id="cd00190">
    <property type="entry name" value="Tryp_SPc"/>
    <property type="match status" value="1"/>
</dbReference>
<dbReference type="InterPro" id="IPR018114">
    <property type="entry name" value="TRYPSIN_HIS"/>
</dbReference>
<feature type="signal peptide" evidence="3">
    <location>
        <begin position="1"/>
        <end position="22"/>
    </location>
</feature>
<organism evidence="5 6">
    <name type="scientific">Drosophila suzukii</name>
    <name type="common">Spotted-wing drosophila fruit fly</name>
    <dbReference type="NCBI Taxonomy" id="28584"/>
    <lineage>
        <taxon>Eukaryota</taxon>
        <taxon>Metazoa</taxon>
        <taxon>Ecdysozoa</taxon>
        <taxon>Arthropoda</taxon>
        <taxon>Hexapoda</taxon>
        <taxon>Insecta</taxon>
        <taxon>Pterygota</taxon>
        <taxon>Neoptera</taxon>
        <taxon>Endopterygota</taxon>
        <taxon>Diptera</taxon>
        <taxon>Brachycera</taxon>
        <taxon>Muscomorpha</taxon>
        <taxon>Ephydroidea</taxon>
        <taxon>Drosophilidae</taxon>
        <taxon>Drosophila</taxon>
        <taxon>Sophophora</taxon>
    </lineage>
</organism>
<dbReference type="PROSITE" id="PS00134">
    <property type="entry name" value="TRYPSIN_HIS"/>
    <property type="match status" value="1"/>
</dbReference>
<evidence type="ECO:0000256" key="1">
    <source>
        <dbReference type="ARBA" id="ARBA00023157"/>
    </source>
</evidence>
<reference evidence="6" key="1">
    <citation type="submission" date="2025-08" db="UniProtKB">
        <authorList>
            <consortium name="RefSeq"/>
        </authorList>
    </citation>
    <scope>IDENTIFICATION</scope>
</reference>
<dbReference type="SMART" id="SM00020">
    <property type="entry name" value="Tryp_SPc"/>
    <property type="match status" value="1"/>
</dbReference>
<dbReference type="InterPro" id="IPR051487">
    <property type="entry name" value="Ser/Thr_Proteases_Immune/Dev"/>
</dbReference>
<dbReference type="AlphaFoldDB" id="A0AB39ZNC0"/>
<keyword evidence="5" id="KW-1185">Reference proteome</keyword>
<dbReference type="InterPro" id="IPR001314">
    <property type="entry name" value="Peptidase_S1A"/>
</dbReference>
<evidence type="ECO:0000259" key="4">
    <source>
        <dbReference type="PROSITE" id="PS50240"/>
    </source>
</evidence>
<name>A0AB39ZNC0_DROSZ</name>
<sequence>MVLRSGTFGLYLCVVFLASSSGKPRQHFGICHGPERGKCLPIEECVEELGFVQAKDSAECFHTVCCLQTRLAYSQSMKDYCNRDPKPHISNGELANIREFPWMAMLLYGDRLLPKCGGSLVGKKWVLTAAHCVPSKENHEEKLRLVRLGVWDVRQTEDCRGPNCTPPPEDFPIKRAIVHELYRPTGTNGTNMEKHSNDIALLLLGRAVTYTQFIQPICLPPVFNPSRRDVYADFNMTIAGWGRTNGLSHQHCEGQGSG</sequence>
<dbReference type="GO" id="GO:0046872">
    <property type="term" value="F:metal ion binding"/>
    <property type="evidence" value="ECO:0007669"/>
    <property type="project" value="UniProtKB-KW"/>
</dbReference>
<dbReference type="PANTHER" id="PTHR24256">
    <property type="entry name" value="TRYPTASE-RELATED"/>
    <property type="match status" value="1"/>
</dbReference>
<evidence type="ECO:0000313" key="5">
    <source>
        <dbReference type="Proteomes" id="UP001652628"/>
    </source>
</evidence>
<comment type="similarity">
    <text evidence="2">Belongs to the peptidase S1 family. CLIP subfamily.</text>
</comment>
<gene>
    <name evidence="6" type="primary">LOC108016973</name>
</gene>
<dbReference type="GeneID" id="108016973"/>
<dbReference type="InterPro" id="IPR043504">
    <property type="entry name" value="Peptidase_S1_PA_chymotrypsin"/>
</dbReference>
<dbReference type="InterPro" id="IPR001254">
    <property type="entry name" value="Trypsin_dom"/>
</dbReference>
<keyword evidence="1" id="KW-1015">Disulfide bond</keyword>
<dbReference type="RefSeq" id="XP_016939404.2">
    <property type="nucleotide sequence ID" value="XM_017083915.4"/>
</dbReference>
<feature type="chain" id="PRO_5047275738" evidence="3">
    <location>
        <begin position="23"/>
        <end position="258"/>
    </location>
</feature>
<dbReference type="GO" id="GO:0004252">
    <property type="term" value="F:serine-type endopeptidase activity"/>
    <property type="evidence" value="ECO:0007669"/>
    <property type="project" value="InterPro"/>
</dbReference>
<evidence type="ECO:0000256" key="2">
    <source>
        <dbReference type="ARBA" id="ARBA00024195"/>
    </source>
</evidence>
<evidence type="ECO:0000313" key="6">
    <source>
        <dbReference type="RefSeq" id="XP_016939404.2"/>
    </source>
</evidence>
<protein>
    <submittedName>
        <fullName evidence="6">Phenoloxidase-activating factor 3-like</fullName>
    </submittedName>
</protein>
<dbReference type="PROSITE" id="PS50240">
    <property type="entry name" value="TRYPSIN_DOM"/>
    <property type="match status" value="1"/>
</dbReference>
<evidence type="ECO:0000256" key="3">
    <source>
        <dbReference type="SAM" id="SignalP"/>
    </source>
</evidence>
<dbReference type="Proteomes" id="UP001652628">
    <property type="component" value="Chromosome X"/>
</dbReference>
<keyword evidence="3" id="KW-0732">Signal</keyword>
<dbReference type="Pfam" id="PF00089">
    <property type="entry name" value="Trypsin"/>
    <property type="match status" value="1"/>
</dbReference>
<dbReference type="InterPro" id="IPR009003">
    <property type="entry name" value="Peptidase_S1_PA"/>
</dbReference>
<dbReference type="Gene3D" id="2.40.10.10">
    <property type="entry name" value="Trypsin-like serine proteases"/>
    <property type="match status" value="2"/>
</dbReference>
<dbReference type="GO" id="GO:0006508">
    <property type="term" value="P:proteolysis"/>
    <property type="evidence" value="ECO:0007669"/>
    <property type="project" value="UniProtKB-KW"/>
</dbReference>
<proteinExistence type="inferred from homology"/>
<dbReference type="PRINTS" id="PR00722">
    <property type="entry name" value="CHYMOTRYPSIN"/>
</dbReference>